<keyword evidence="1" id="KW-1133">Transmembrane helix</keyword>
<accession>A0A174JHT8</accession>
<reference evidence="3 4" key="1">
    <citation type="submission" date="2015-09" db="EMBL/GenBank/DDBJ databases">
        <authorList>
            <consortium name="Pathogen Informatics"/>
        </authorList>
    </citation>
    <scope>NUCLEOTIDE SEQUENCE [LARGE SCALE GENOMIC DNA]</scope>
    <source>
        <strain evidence="3 4">2789STDY5834856</strain>
    </source>
</reference>
<dbReference type="Gene3D" id="1.10.8.10">
    <property type="entry name" value="DNA helicase RuvA subunit, C-terminal domain"/>
    <property type="match status" value="1"/>
</dbReference>
<gene>
    <name evidence="3" type="ORF">ERS852471_02733</name>
</gene>
<dbReference type="InterPro" id="IPR009060">
    <property type="entry name" value="UBA-like_sf"/>
</dbReference>
<dbReference type="InterPro" id="IPR025642">
    <property type="entry name" value="DUF4342"/>
</dbReference>
<dbReference type="Pfam" id="PF14242">
    <property type="entry name" value="DUF4342"/>
    <property type="match status" value="1"/>
</dbReference>
<keyword evidence="1" id="KW-0812">Transmembrane</keyword>
<evidence type="ECO:0000259" key="2">
    <source>
        <dbReference type="Pfam" id="PF14242"/>
    </source>
</evidence>
<dbReference type="RefSeq" id="WP_055267450.1">
    <property type="nucleotide sequence ID" value="NZ_CABIXQ010000021.1"/>
</dbReference>
<evidence type="ECO:0000256" key="1">
    <source>
        <dbReference type="SAM" id="Phobius"/>
    </source>
</evidence>
<sequence length="210" mass="22654">MEITLEQVDKVKERTGVSYAEAKSALELTNGDVLDAIILLEEKAKEKYENGIGAENSTGGTVNNNTETIAELKAWLKDLINKGNISRIKVSKDGDTIVDVPVNAGIAAAVIAVIIPPILAFVVVAAVVTKVTIEITKADGTVEVVNKYISKAVNDAKDKASDIADVVKEKVSEVNIDALKKYDKNIVSKENDNNTFVYTVNFEEEEKGSN</sequence>
<dbReference type="Proteomes" id="UP000095594">
    <property type="component" value="Unassembled WGS sequence"/>
</dbReference>
<dbReference type="SUPFAM" id="SSF46934">
    <property type="entry name" value="UBA-like"/>
    <property type="match status" value="1"/>
</dbReference>
<dbReference type="CDD" id="cd14360">
    <property type="entry name" value="UBA_NAC_like_bac"/>
    <property type="match status" value="1"/>
</dbReference>
<keyword evidence="1" id="KW-0472">Membrane</keyword>
<proteinExistence type="predicted"/>
<feature type="transmembrane region" description="Helical" evidence="1">
    <location>
        <begin position="106"/>
        <end position="128"/>
    </location>
</feature>
<feature type="domain" description="DUF4342" evidence="2">
    <location>
        <begin position="64"/>
        <end position="137"/>
    </location>
</feature>
<dbReference type="OrthoDB" id="129626at2"/>
<evidence type="ECO:0000313" key="3">
    <source>
        <dbReference type="EMBL" id="CUO97756.1"/>
    </source>
</evidence>
<protein>
    <submittedName>
        <fullName evidence="3">Transcription factor</fullName>
    </submittedName>
</protein>
<evidence type="ECO:0000313" key="4">
    <source>
        <dbReference type="Proteomes" id="UP000095594"/>
    </source>
</evidence>
<name>A0A174JHT8_9CLOT</name>
<dbReference type="AlphaFoldDB" id="A0A174JHT8"/>
<organism evidence="3 4">
    <name type="scientific">Clostridium disporicum</name>
    <dbReference type="NCBI Taxonomy" id="84024"/>
    <lineage>
        <taxon>Bacteria</taxon>
        <taxon>Bacillati</taxon>
        <taxon>Bacillota</taxon>
        <taxon>Clostridia</taxon>
        <taxon>Eubacteriales</taxon>
        <taxon>Clostridiaceae</taxon>
        <taxon>Clostridium</taxon>
    </lineage>
</organism>
<dbReference type="EMBL" id="CYZX01000021">
    <property type="protein sequence ID" value="CUO97756.1"/>
    <property type="molecule type" value="Genomic_DNA"/>
</dbReference>